<keyword evidence="3" id="KW-1003">Cell membrane</keyword>
<dbReference type="InterPro" id="IPR020846">
    <property type="entry name" value="MFS_dom"/>
</dbReference>
<dbReference type="EMBL" id="JAOZYB010000355">
    <property type="protein sequence ID" value="MEB3966299.1"/>
    <property type="molecule type" value="Genomic_DNA"/>
</dbReference>
<evidence type="ECO:0000256" key="3">
    <source>
        <dbReference type="ARBA" id="ARBA00022475"/>
    </source>
</evidence>
<evidence type="ECO:0000256" key="4">
    <source>
        <dbReference type="ARBA" id="ARBA00022692"/>
    </source>
</evidence>
<dbReference type="Proteomes" id="UP001352223">
    <property type="component" value="Unassembled WGS sequence"/>
</dbReference>
<keyword evidence="11" id="KW-1185">Reference proteome</keyword>
<comment type="subcellular location">
    <subcellularLocation>
        <location evidence="1">Cell membrane</location>
        <topology evidence="1">Multi-pass membrane protein</topology>
    </subcellularLocation>
</comment>
<feature type="transmembrane region" description="Helical" evidence="8">
    <location>
        <begin position="484"/>
        <end position="506"/>
    </location>
</feature>
<evidence type="ECO:0000313" key="10">
    <source>
        <dbReference type="EMBL" id="MEB3966299.1"/>
    </source>
</evidence>
<sequence>MTHAPAAEGIDTGPEGGAEATAKPANFGLIFAALMLTMLLGALDQTIVSTALPTIVGELNGIEHMAWITTAYILAATIGMPVYGKLGDLMGRKNIFLAGIALFLVGSVVCGLAQNMGTLIAGRALQGLGGGGLMITSQAIIADLVPPRERAKYMAPMGAVFGLSSVVGPLLGGWFTDEHSWRWAFWINLPLGVLAFFVAAVVIKLPRKAVKVTLDYLGTALMAAAVTCTVLFASWGGTQYDWSDPLVIGLGIGAVAAWILFFVVEKRADEPVIPPHLFRSPIFNVATLLGMIVIGLGMFAIVGYMPTYLQMVYGKSATESGLLLIPMVVGIMATALPSGAIMSKTGRYKIYPIVGTALIMLVAYLMSTLDVSDPVWLVCVYVGLAGAGVGLMMQTLVLAVQNDFPASEVGTATSANNFFREIGATLGVAVVGAVFASRLTDKLSAGLPAEAAAKIGDSDSLTPALVRALPADLRETVVNSYQEALVPIFLYLLPVFAVGLVLAFVLKEKPLADNADWHAENTASGDAGDAGTGDADTVGEKEPAPVG</sequence>
<feature type="transmembrane region" description="Helical" evidence="8">
    <location>
        <begin position="375"/>
        <end position="398"/>
    </location>
</feature>
<dbReference type="InterPro" id="IPR036259">
    <property type="entry name" value="MFS_trans_sf"/>
</dbReference>
<evidence type="ECO:0000256" key="2">
    <source>
        <dbReference type="ARBA" id="ARBA00022448"/>
    </source>
</evidence>
<dbReference type="InterPro" id="IPR011701">
    <property type="entry name" value="MFS"/>
</dbReference>
<keyword evidence="4 8" id="KW-0812">Transmembrane</keyword>
<evidence type="ECO:0000256" key="6">
    <source>
        <dbReference type="ARBA" id="ARBA00023136"/>
    </source>
</evidence>
<dbReference type="Pfam" id="PF07690">
    <property type="entry name" value="MFS_1"/>
    <property type="match status" value="1"/>
</dbReference>
<feature type="transmembrane region" description="Helical" evidence="8">
    <location>
        <begin position="29"/>
        <end position="52"/>
    </location>
</feature>
<dbReference type="CDD" id="cd17502">
    <property type="entry name" value="MFS_Azr1_MDR_like"/>
    <property type="match status" value="1"/>
</dbReference>
<evidence type="ECO:0000256" key="1">
    <source>
        <dbReference type="ARBA" id="ARBA00004651"/>
    </source>
</evidence>
<dbReference type="RefSeq" id="WP_324775438.1">
    <property type="nucleotide sequence ID" value="NZ_BAAATS010000007.1"/>
</dbReference>
<feature type="region of interest" description="Disordered" evidence="7">
    <location>
        <begin position="520"/>
        <end position="547"/>
    </location>
</feature>
<evidence type="ECO:0000313" key="11">
    <source>
        <dbReference type="Proteomes" id="UP001352223"/>
    </source>
</evidence>
<dbReference type="PROSITE" id="PS50850">
    <property type="entry name" value="MFS"/>
    <property type="match status" value="1"/>
</dbReference>
<feature type="transmembrane region" description="Helical" evidence="8">
    <location>
        <begin position="321"/>
        <end position="343"/>
    </location>
</feature>
<feature type="transmembrane region" description="Helical" evidence="8">
    <location>
        <begin position="350"/>
        <end position="369"/>
    </location>
</feature>
<feature type="transmembrane region" description="Helical" evidence="8">
    <location>
        <begin position="418"/>
        <end position="437"/>
    </location>
</feature>
<feature type="compositionally biased region" description="Basic and acidic residues" evidence="7">
    <location>
        <begin position="538"/>
        <end position="547"/>
    </location>
</feature>
<reference evidence="10 11" key="1">
    <citation type="submission" date="2022-10" db="EMBL/GenBank/DDBJ databases">
        <authorList>
            <person name="Xie J."/>
            <person name="Shen N."/>
        </authorList>
    </citation>
    <scope>NUCLEOTIDE SEQUENCE [LARGE SCALE GENOMIC DNA]</scope>
    <source>
        <strain evidence="10 11">DSM 41681</strain>
    </source>
</reference>
<dbReference type="PRINTS" id="PR01036">
    <property type="entry name" value="TCRTETB"/>
</dbReference>
<feature type="transmembrane region" description="Helical" evidence="8">
    <location>
        <begin position="95"/>
        <end position="114"/>
    </location>
</feature>
<feature type="transmembrane region" description="Helical" evidence="8">
    <location>
        <begin position="246"/>
        <end position="264"/>
    </location>
</feature>
<accession>A0ABU6CNL1</accession>
<evidence type="ECO:0000259" key="9">
    <source>
        <dbReference type="PROSITE" id="PS50850"/>
    </source>
</evidence>
<dbReference type="Gene3D" id="1.20.1250.20">
    <property type="entry name" value="MFS general substrate transporter like domains"/>
    <property type="match status" value="2"/>
</dbReference>
<evidence type="ECO:0000256" key="8">
    <source>
        <dbReference type="SAM" id="Phobius"/>
    </source>
</evidence>
<feature type="transmembrane region" description="Helical" evidence="8">
    <location>
        <begin position="214"/>
        <end position="234"/>
    </location>
</feature>
<comment type="caution">
    <text evidence="10">The sequence shown here is derived from an EMBL/GenBank/DDBJ whole genome shotgun (WGS) entry which is preliminary data.</text>
</comment>
<feature type="transmembrane region" description="Helical" evidence="8">
    <location>
        <begin position="183"/>
        <end position="202"/>
    </location>
</feature>
<keyword evidence="2" id="KW-0813">Transport</keyword>
<dbReference type="NCBIfam" id="TIGR00711">
    <property type="entry name" value="efflux_EmrB"/>
    <property type="match status" value="1"/>
</dbReference>
<protein>
    <submittedName>
        <fullName evidence="10">MFS transporter</fullName>
    </submittedName>
</protein>
<evidence type="ECO:0000256" key="7">
    <source>
        <dbReference type="SAM" id="MobiDB-lite"/>
    </source>
</evidence>
<name>A0ABU6CNL1_9ACTN</name>
<dbReference type="PANTHER" id="PTHR23501:SF197">
    <property type="entry name" value="COMD"/>
    <property type="match status" value="1"/>
</dbReference>
<organism evidence="10 11">
    <name type="scientific">Streptomyces kunmingensis</name>
    <dbReference type="NCBI Taxonomy" id="68225"/>
    <lineage>
        <taxon>Bacteria</taxon>
        <taxon>Bacillati</taxon>
        <taxon>Actinomycetota</taxon>
        <taxon>Actinomycetes</taxon>
        <taxon>Kitasatosporales</taxon>
        <taxon>Streptomycetaceae</taxon>
        <taxon>Streptomyces</taxon>
    </lineage>
</organism>
<feature type="transmembrane region" description="Helical" evidence="8">
    <location>
        <begin position="153"/>
        <end position="171"/>
    </location>
</feature>
<feature type="compositionally biased region" description="Low complexity" evidence="7">
    <location>
        <begin position="522"/>
        <end position="536"/>
    </location>
</feature>
<dbReference type="PANTHER" id="PTHR23501">
    <property type="entry name" value="MAJOR FACILITATOR SUPERFAMILY"/>
    <property type="match status" value="1"/>
</dbReference>
<dbReference type="InterPro" id="IPR004638">
    <property type="entry name" value="EmrB-like"/>
</dbReference>
<gene>
    <name evidence="10" type="ORF">OKJ48_39650</name>
</gene>
<proteinExistence type="predicted"/>
<keyword evidence="5 8" id="KW-1133">Transmembrane helix</keyword>
<keyword evidence="6 8" id="KW-0472">Membrane</keyword>
<dbReference type="SUPFAM" id="SSF103473">
    <property type="entry name" value="MFS general substrate transporter"/>
    <property type="match status" value="2"/>
</dbReference>
<feature type="transmembrane region" description="Helical" evidence="8">
    <location>
        <begin position="64"/>
        <end position="83"/>
    </location>
</feature>
<feature type="transmembrane region" description="Helical" evidence="8">
    <location>
        <begin position="120"/>
        <end position="141"/>
    </location>
</feature>
<feature type="transmembrane region" description="Helical" evidence="8">
    <location>
        <begin position="285"/>
        <end position="309"/>
    </location>
</feature>
<evidence type="ECO:0000256" key="5">
    <source>
        <dbReference type="ARBA" id="ARBA00022989"/>
    </source>
</evidence>
<feature type="domain" description="Major facilitator superfamily (MFS) profile" evidence="9">
    <location>
        <begin position="30"/>
        <end position="511"/>
    </location>
</feature>